<reference evidence="1" key="1">
    <citation type="submission" date="2022-07" db="EMBL/GenBank/DDBJ databases">
        <title>Phylogenomic reconstructions and comparative analyses of Kickxellomycotina fungi.</title>
        <authorList>
            <person name="Reynolds N.K."/>
            <person name="Stajich J.E."/>
            <person name="Barry K."/>
            <person name="Grigoriev I.V."/>
            <person name="Crous P."/>
            <person name="Smith M.E."/>
        </authorList>
    </citation>
    <scope>NUCLEOTIDE SEQUENCE</scope>
    <source>
        <strain evidence="1">NRRL 5244</strain>
    </source>
</reference>
<gene>
    <name evidence="1" type="ORF">FBU59_003566</name>
</gene>
<name>A0ACC1J847_9FUNG</name>
<comment type="caution">
    <text evidence="1">The sequence shown here is derived from an EMBL/GenBank/DDBJ whole genome shotgun (WGS) entry which is preliminary data.</text>
</comment>
<sequence length="58" mass="6329">MSTTYQGQVAAGPADETARINSSAVRIGIKRSYPCSVLEDIVQLDAPPRKVRTIRRGK</sequence>
<protein>
    <submittedName>
        <fullName evidence="1">Uncharacterized protein</fullName>
    </submittedName>
</protein>
<evidence type="ECO:0000313" key="2">
    <source>
        <dbReference type="Proteomes" id="UP001150603"/>
    </source>
</evidence>
<proteinExistence type="predicted"/>
<organism evidence="1 2">
    <name type="scientific">Linderina macrospora</name>
    <dbReference type="NCBI Taxonomy" id="4868"/>
    <lineage>
        <taxon>Eukaryota</taxon>
        <taxon>Fungi</taxon>
        <taxon>Fungi incertae sedis</taxon>
        <taxon>Zoopagomycota</taxon>
        <taxon>Kickxellomycotina</taxon>
        <taxon>Kickxellomycetes</taxon>
        <taxon>Kickxellales</taxon>
        <taxon>Kickxellaceae</taxon>
        <taxon>Linderina</taxon>
    </lineage>
</organism>
<dbReference type="EMBL" id="JANBPW010002320">
    <property type="protein sequence ID" value="KAJ1941215.1"/>
    <property type="molecule type" value="Genomic_DNA"/>
</dbReference>
<accession>A0ACC1J847</accession>
<dbReference type="Proteomes" id="UP001150603">
    <property type="component" value="Unassembled WGS sequence"/>
</dbReference>
<evidence type="ECO:0000313" key="1">
    <source>
        <dbReference type="EMBL" id="KAJ1941215.1"/>
    </source>
</evidence>
<keyword evidence="2" id="KW-1185">Reference proteome</keyword>